<feature type="transmembrane region" description="Helical" evidence="1">
    <location>
        <begin position="87"/>
        <end position="106"/>
    </location>
</feature>
<protein>
    <recommendedName>
        <fullName evidence="4">DUF58 domain-containing protein</fullName>
    </recommendedName>
</protein>
<evidence type="ECO:0000256" key="1">
    <source>
        <dbReference type="SAM" id="Phobius"/>
    </source>
</evidence>
<organism evidence="2 3">
    <name type="scientific">Williamsia maris</name>
    <dbReference type="NCBI Taxonomy" id="72806"/>
    <lineage>
        <taxon>Bacteria</taxon>
        <taxon>Bacillati</taxon>
        <taxon>Actinomycetota</taxon>
        <taxon>Actinomycetes</taxon>
        <taxon>Mycobacteriales</taxon>
        <taxon>Nocardiaceae</taxon>
        <taxon>Williamsia</taxon>
    </lineage>
</organism>
<feature type="transmembrane region" description="Helical" evidence="1">
    <location>
        <begin position="58"/>
        <end position="81"/>
    </location>
</feature>
<keyword evidence="1" id="KW-0472">Membrane</keyword>
<dbReference type="EMBL" id="JAMTCJ010000001">
    <property type="protein sequence ID" value="MCP2174753.1"/>
    <property type="molecule type" value="Genomic_DNA"/>
</dbReference>
<gene>
    <name evidence="2" type="ORF">LX13_000560</name>
</gene>
<evidence type="ECO:0000313" key="2">
    <source>
        <dbReference type="EMBL" id="MCP2174753.1"/>
    </source>
</evidence>
<comment type="caution">
    <text evidence="2">The sequence shown here is derived from an EMBL/GenBank/DDBJ whole genome shotgun (WGS) entry which is preliminary data.</text>
</comment>
<reference evidence="2 3" key="1">
    <citation type="submission" date="2022-06" db="EMBL/GenBank/DDBJ databases">
        <title>Genomic Encyclopedia of Archaeal and Bacterial Type Strains, Phase II (KMG-II): from individual species to whole genera.</title>
        <authorList>
            <person name="Goeker M."/>
        </authorList>
    </citation>
    <scope>NUCLEOTIDE SEQUENCE [LARGE SCALE GENOMIC DNA]</scope>
    <source>
        <strain evidence="2 3">DSM 44693</strain>
    </source>
</reference>
<accession>A0ABT1HAQ1</accession>
<keyword evidence="1" id="KW-0812">Transmembrane</keyword>
<keyword evidence="3" id="KW-1185">Reference proteome</keyword>
<proteinExistence type="predicted"/>
<dbReference type="RefSeq" id="WP_253659780.1">
    <property type="nucleotide sequence ID" value="NZ_BAAAJQ010000001.1"/>
</dbReference>
<keyword evidence="1" id="KW-1133">Transmembrane helix</keyword>
<dbReference type="Proteomes" id="UP001206895">
    <property type="component" value="Unassembled WGS sequence"/>
</dbReference>
<sequence length="232" mass="24873">MALIVVVIGILAIAFQDYWILLLALAFAATAVPPLLAPAPRVTLTKAGVEIEQRKPLLNSHVLFPVAMTIGAVGVTIQAVVGSPTGGNARLPFIAVAAWVLVALTLRNAVAYRGKLVVEPNSVSVPGRFELTVDGIHANLVQQRKLAFPYLELTNDASESKPQLIFPTMCYGLEANSLTSTVLHLSETDPASRSSYSPELIREMLLFKPDREVAVGDSIEVRVVAQPRATTP</sequence>
<name>A0ABT1HAQ1_9NOCA</name>
<feature type="transmembrane region" description="Helical" evidence="1">
    <location>
        <begin position="18"/>
        <end position="37"/>
    </location>
</feature>
<evidence type="ECO:0008006" key="4">
    <source>
        <dbReference type="Google" id="ProtNLM"/>
    </source>
</evidence>
<evidence type="ECO:0000313" key="3">
    <source>
        <dbReference type="Proteomes" id="UP001206895"/>
    </source>
</evidence>